<dbReference type="GO" id="GO:0043190">
    <property type="term" value="C:ATP-binding cassette (ABC) transporter complex"/>
    <property type="evidence" value="ECO:0007669"/>
    <property type="project" value="InterPro"/>
</dbReference>
<evidence type="ECO:0000256" key="5">
    <source>
        <dbReference type="ARBA" id="ARBA00022970"/>
    </source>
</evidence>
<feature type="transmembrane region" description="Helical" evidence="8">
    <location>
        <begin position="331"/>
        <end position="355"/>
    </location>
</feature>
<evidence type="ECO:0000256" key="1">
    <source>
        <dbReference type="ARBA" id="ARBA00004651"/>
    </source>
</evidence>
<evidence type="ECO:0000256" key="4">
    <source>
        <dbReference type="ARBA" id="ARBA00022692"/>
    </source>
</evidence>
<dbReference type="PANTHER" id="PTHR30614">
    <property type="entry name" value="MEMBRANE COMPONENT OF AMINO ACID ABC TRANSPORTER"/>
    <property type="match status" value="1"/>
</dbReference>
<evidence type="ECO:0000256" key="9">
    <source>
        <dbReference type="SAM" id="SignalP"/>
    </source>
</evidence>
<dbReference type="SUPFAM" id="SSF161098">
    <property type="entry name" value="MetI-like"/>
    <property type="match status" value="1"/>
</dbReference>
<dbReference type="InterPro" id="IPR000515">
    <property type="entry name" value="MetI-like"/>
</dbReference>
<feature type="chain" id="PRO_5007460197" evidence="9">
    <location>
        <begin position="27"/>
        <end position="489"/>
    </location>
</feature>
<dbReference type="InterPro" id="IPR043429">
    <property type="entry name" value="ArtM/GltK/GlnP/TcyL/YhdX-like"/>
</dbReference>
<evidence type="ECO:0000313" key="11">
    <source>
        <dbReference type="EMBL" id="KXB38094.1"/>
    </source>
</evidence>
<evidence type="ECO:0000313" key="12">
    <source>
        <dbReference type="Proteomes" id="UP000070422"/>
    </source>
</evidence>
<feature type="transmembrane region" description="Helical" evidence="8">
    <location>
        <begin position="296"/>
        <end position="319"/>
    </location>
</feature>
<evidence type="ECO:0000259" key="10">
    <source>
        <dbReference type="PROSITE" id="PS50928"/>
    </source>
</evidence>
<feature type="signal peptide" evidence="9">
    <location>
        <begin position="1"/>
        <end position="26"/>
    </location>
</feature>
<sequence>MKSLKWLVSLCCFISFCIVGGGSVDAQTGDQAVLEKPVPKEGDTVRVGLDDTFAPMGFRNDKGEVVGFDIDLAKAIGDLYGWKMEFQPIDWAMKETELNTGNIDMIWNGLGITPDREKQMLFSKTYYESPGIIITKKGSPIQKLEDLEGKKVSTQSGSTTAKYIQAWPNGLYQKLNGQPVLYSSYNEVFSDLDSGRVDAVATDSCYGRYVMQVRGADKYAFFVDDSHPAEPFGVGMRLGDQALKEKIDQGISQLKENGKYDQIVEKWFGQNREVAKQENLLQKILPSLGKGFELTVGLFVIVLVMSLPLGFLIAIARVFGASWIRGLIEGYVFIMRGSPLMLQLMVFFFGLPYIGITLDRMPAAILAFVINYAAYFAEIFRGGIMAVPGGQYESIKVLGIGKYRGFCRIIFPQVMNITLPSVGNEVIALVKDTSLVYVIGLGELLRAGSISANTYATIVPYLVCGVFYLVFTAVVTVGLKRLENQIHWG</sequence>
<evidence type="ECO:0000256" key="8">
    <source>
        <dbReference type="RuleBase" id="RU363032"/>
    </source>
</evidence>
<keyword evidence="9" id="KW-0732">Signal</keyword>
<dbReference type="InterPro" id="IPR001638">
    <property type="entry name" value="Solute-binding_3/MltF_N"/>
</dbReference>
<evidence type="ECO:0000256" key="7">
    <source>
        <dbReference type="ARBA" id="ARBA00023136"/>
    </source>
</evidence>
<keyword evidence="6 8" id="KW-1133">Transmembrane helix</keyword>
<comment type="subcellular location">
    <subcellularLocation>
        <location evidence="1 8">Cell membrane</location>
        <topology evidence="1 8">Multi-pass membrane protein</topology>
    </subcellularLocation>
</comment>
<evidence type="ECO:0000256" key="2">
    <source>
        <dbReference type="ARBA" id="ARBA00022448"/>
    </source>
</evidence>
<dbReference type="GO" id="GO:0022857">
    <property type="term" value="F:transmembrane transporter activity"/>
    <property type="evidence" value="ECO:0007669"/>
    <property type="project" value="InterPro"/>
</dbReference>
<keyword evidence="2 8" id="KW-0813">Transport</keyword>
<dbReference type="NCBIfam" id="TIGR01726">
    <property type="entry name" value="HEQRo_perm_3TM"/>
    <property type="match status" value="1"/>
</dbReference>
<comment type="similarity">
    <text evidence="8">Belongs to the binding-protein-dependent transport system permease family.</text>
</comment>
<feature type="domain" description="ABC transmembrane type-1" evidence="10">
    <location>
        <begin position="292"/>
        <end position="475"/>
    </location>
</feature>
<dbReference type="Pfam" id="PF00497">
    <property type="entry name" value="SBP_bac_3"/>
    <property type="match status" value="1"/>
</dbReference>
<dbReference type="Proteomes" id="UP000070422">
    <property type="component" value="Unassembled WGS sequence"/>
</dbReference>
<dbReference type="InterPro" id="IPR035906">
    <property type="entry name" value="MetI-like_sf"/>
</dbReference>
<evidence type="ECO:0000256" key="3">
    <source>
        <dbReference type="ARBA" id="ARBA00022475"/>
    </source>
</evidence>
<dbReference type="PANTHER" id="PTHR30614:SF0">
    <property type="entry name" value="L-CYSTINE TRANSPORT SYSTEM PERMEASE PROTEIN TCYL"/>
    <property type="match status" value="1"/>
</dbReference>
<feature type="transmembrane region" description="Helical" evidence="8">
    <location>
        <begin position="458"/>
        <end position="479"/>
    </location>
</feature>
<dbReference type="OrthoDB" id="9805999at2"/>
<keyword evidence="7 8" id="KW-0472">Membrane</keyword>
<name>A0A133Y4G4_9LACT</name>
<dbReference type="PATRIC" id="fig|87541.4.peg.156"/>
<dbReference type="Gene3D" id="3.40.190.10">
    <property type="entry name" value="Periplasmic binding protein-like II"/>
    <property type="match status" value="2"/>
</dbReference>
<dbReference type="Pfam" id="PF00528">
    <property type="entry name" value="BPD_transp_1"/>
    <property type="match status" value="1"/>
</dbReference>
<reference evidence="11 12" key="1">
    <citation type="submission" date="2016-01" db="EMBL/GenBank/DDBJ databases">
        <authorList>
            <person name="Oliw E.H."/>
        </authorList>
    </citation>
    <scope>NUCLEOTIDE SEQUENCE [LARGE SCALE GENOMIC DNA]</scope>
    <source>
        <strain evidence="11 12">KA00635</strain>
    </source>
</reference>
<accession>A0A133Y4G4</accession>
<dbReference type="GO" id="GO:0006865">
    <property type="term" value="P:amino acid transport"/>
    <property type="evidence" value="ECO:0007669"/>
    <property type="project" value="UniProtKB-KW"/>
</dbReference>
<feature type="transmembrane region" description="Helical" evidence="8">
    <location>
        <begin position="361"/>
        <end position="380"/>
    </location>
</feature>
<dbReference type="RefSeq" id="WP_082632733.1">
    <property type="nucleotide sequence ID" value="NZ_CP014159.1"/>
</dbReference>
<organism evidence="11 12">
    <name type="scientific">Aerococcus christensenii</name>
    <dbReference type="NCBI Taxonomy" id="87541"/>
    <lineage>
        <taxon>Bacteria</taxon>
        <taxon>Bacillati</taxon>
        <taxon>Bacillota</taxon>
        <taxon>Bacilli</taxon>
        <taxon>Lactobacillales</taxon>
        <taxon>Aerococcaceae</taxon>
        <taxon>Aerococcus</taxon>
    </lineage>
</organism>
<dbReference type="EMBL" id="LSCQ01000012">
    <property type="protein sequence ID" value="KXB38094.1"/>
    <property type="molecule type" value="Genomic_DNA"/>
</dbReference>
<dbReference type="Gene3D" id="1.10.3720.10">
    <property type="entry name" value="MetI-like"/>
    <property type="match status" value="1"/>
</dbReference>
<dbReference type="SUPFAM" id="SSF53850">
    <property type="entry name" value="Periplasmic binding protein-like II"/>
    <property type="match status" value="1"/>
</dbReference>
<dbReference type="AlphaFoldDB" id="A0A133Y4G4"/>
<dbReference type="SMART" id="SM00062">
    <property type="entry name" value="PBPb"/>
    <property type="match status" value="1"/>
</dbReference>
<dbReference type="InterPro" id="IPR010065">
    <property type="entry name" value="AA_ABC_transptr_permease_3TM"/>
</dbReference>
<comment type="caution">
    <text evidence="11">The sequence shown here is derived from an EMBL/GenBank/DDBJ whole genome shotgun (WGS) entry which is preliminary data.</text>
</comment>
<keyword evidence="3" id="KW-1003">Cell membrane</keyword>
<keyword evidence="4 8" id="KW-0812">Transmembrane</keyword>
<protein>
    <submittedName>
        <fullName evidence="11">ABC transporter, permease protein</fullName>
    </submittedName>
</protein>
<dbReference type="STRING" id="87541.AWM71_06400"/>
<dbReference type="PROSITE" id="PS50928">
    <property type="entry name" value="ABC_TM1"/>
    <property type="match status" value="1"/>
</dbReference>
<dbReference type="CDD" id="cd00996">
    <property type="entry name" value="PBP2_AatB_like"/>
    <property type="match status" value="1"/>
</dbReference>
<evidence type="ECO:0000256" key="6">
    <source>
        <dbReference type="ARBA" id="ARBA00022989"/>
    </source>
</evidence>
<keyword evidence="5" id="KW-0029">Amino-acid transport</keyword>
<gene>
    <name evidence="11" type="ORF">HMPREF3187_00157</name>
</gene>
<proteinExistence type="inferred from homology"/>
<dbReference type="CDD" id="cd06261">
    <property type="entry name" value="TM_PBP2"/>
    <property type="match status" value="1"/>
</dbReference>